<dbReference type="RefSeq" id="WP_145268785.1">
    <property type="nucleotide sequence ID" value="NZ_CP036272.1"/>
</dbReference>
<evidence type="ECO:0000313" key="3">
    <source>
        <dbReference type="EMBL" id="QDT57963.1"/>
    </source>
</evidence>
<dbReference type="PROSITE" id="PS50006">
    <property type="entry name" value="FHA_DOMAIN"/>
    <property type="match status" value="1"/>
</dbReference>
<dbReference type="Proteomes" id="UP000315003">
    <property type="component" value="Chromosome"/>
</dbReference>
<feature type="compositionally biased region" description="Polar residues" evidence="1">
    <location>
        <begin position="187"/>
        <end position="196"/>
    </location>
</feature>
<reference evidence="3 4" key="1">
    <citation type="submission" date="2019-02" db="EMBL/GenBank/DDBJ databases">
        <title>Deep-cultivation of Planctomycetes and their phenomic and genomic characterization uncovers novel biology.</title>
        <authorList>
            <person name="Wiegand S."/>
            <person name="Jogler M."/>
            <person name="Boedeker C."/>
            <person name="Pinto D."/>
            <person name="Vollmers J."/>
            <person name="Rivas-Marin E."/>
            <person name="Kohn T."/>
            <person name="Peeters S.H."/>
            <person name="Heuer A."/>
            <person name="Rast P."/>
            <person name="Oberbeckmann S."/>
            <person name="Bunk B."/>
            <person name="Jeske O."/>
            <person name="Meyerdierks A."/>
            <person name="Storesund J.E."/>
            <person name="Kallscheuer N."/>
            <person name="Luecker S."/>
            <person name="Lage O.M."/>
            <person name="Pohl T."/>
            <person name="Merkel B.J."/>
            <person name="Hornburger P."/>
            <person name="Mueller R.-W."/>
            <person name="Bruemmer F."/>
            <person name="Labrenz M."/>
            <person name="Spormann A.M."/>
            <person name="Op den Camp H."/>
            <person name="Overmann J."/>
            <person name="Amann R."/>
            <person name="Jetten M.S.M."/>
            <person name="Mascher T."/>
            <person name="Medema M.H."/>
            <person name="Devos D.P."/>
            <person name="Kaster A.-K."/>
            <person name="Ovreas L."/>
            <person name="Rohde M."/>
            <person name="Galperin M.Y."/>
            <person name="Jogler C."/>
        </authorList>
    </citation>
    <scope>NUCLEOTIDE SEQUENCE [LARGE SCALE GENOMIC DNA]</scope>
    <source>
        <strain evidence="3 4">SV_7m_r</strain>
    </source>
</reference>
<dbReference type="Pfam" id="PF00498">
    <property type="entry name" value="FHA"/>
    <property type="match status" value="1"/>
</dbReference>
<accession>A0A517SPB1</accession>
<dbReference type="InterPro" id="IPR008984">
    <property type="entry name" value="SMAD_FHA_dom_sf"/>
</dbReference>
<feature type="region of interest" description="Disordered" evidence="1">
    <location>
        <begin position="237"/>
        <end position="342"/>
    </location>
</feature>
<dbReference type="Gene3D" id="2.60.200.20">
    <property type="match status" value="1"/>
</dbReference>
<protein>
    <submittedName>
        <fullName evidence="3">Chromosome partition protein Smc</fullName>
    </submittedName>
</protein>
<evidence type="ECO:0000256" key="1">
    <source>
        <dbReference type="SAM" id="MobiDB-lite"/>
    </source>
</evidence>
<dbReference type="InterPro" id="IPR000253">
    <property type="entry name" value="FHA_dom"/>
</dbReference>
<keyword evidence="4" id="KW-1185">Reference proteome</keyword>
<feature type="compositionally biased region" description="Polar residues" evidence="1">
    <location>
        <begin position="314"/>
        <end position="324"/>
    </location>
</feature>
<evidence type="ECO:0000313" key="4">
    <source>
        <dbReference type="Proteomes" id="UP000315003"/>
    </source>
</evidence>
<feature type="domain" description="FHA" evidence="2">
    <location>
        <begin position="32"/>
        <end position="81"/>
    </location>
</feature>
<sequence length="626" mass="69216">MTAINTKQQFTIRIRRKGSGDSKHELQSGRSIFLGTGDTCGIKVLGDNVAAIHCLLAVEDHAVYVQDWASPTGTLINGRVIEEKTQFKPGDTLRIGDASLSLFSKAIETAEISDEDEGHEEAIGMESLGLEDAKIATDQAPVAPDHTDVGNSLVDRLSDLIDATKNIDSHEAVETGQTPEEAPAQDSLANENQSAETIDDEVEPAKPNTGLMGHDAFESLIDNDFDEDDASTLEDFQSTSFDRDPMDATDSDSSPFNSFDSSDDDSFGQSDHFQSSDVDTLDLSSDDDTLELSSDADTLADPISESDEALAISNPHTHSTSTWQAVEATPGTQGLDWGDQEESVAPEVVELLKAEIEDLQAQLAERDLELADFAGLDSPTSATAHSLVDANDQNPELEARVEELLAELAEHDERVSTLQQLLEASEMQIQNQQAERDSLETWVGEIEQRIAGRENEWQAEMDALKTRLEQTTEERDLLERRLVTAAQRIGTDAPDTAATDKAVEQLQRKNRSLQSDLDESQKRCATLSRQMERAKSESEEKLQAAIAEVAQEKAELSRKQVEMQKQIHAIDQPSESKDVSDREFAHKLQTLREHLREIHEEEQEKSRGDSLFQRISGLWKRVDDEY</sequence>
<feature type="compositionally biased region" description="Low complexity" evidence="1">
    <location>
        <begin position="251"/>
        <end position="260"/>
    </location>
</feature>
<dbReference type="CDD" id="cd00060">
    <property type="entry name" value="FHA"/>
    <property type="match status" value="1"/>
</dbReference>
<dbReference type="EMBL" id="CP036272">
    <property type="protein sequence ID" value="QDT57963.1"/>
    <property type="molecule type" value="Genomic_DNA"/>
</dbReference>
<dbReference type="AlphaFoldDB" id="A0A517SPB1"/>
<evidence type="ECO:0000259" key="2">
    <source>
        <dbReference type="PROSITE" id="PS50006"/>
    </source>
</evidence>
<dbReference type="OrthoDB" id="262344at2"/>
<proteinExistence type="predicted"/>
<gene>
    <name evidence="3" type="primary">smc_3</name>
    <name evidence="3" type="ORF">SV7mr_04510</name>
</gene>
<feature type="compositionally biased region" description="Low complexity" evidence="1">
    <location>
        <begin position="267"/>
        <end position="283"/>
    </location>
</feature>
<feature type="region of interest" description="Disordered" evidence="1">
    <location>
        <begin position="509"/>
        <end position="539"/>
    </location>
</feature>
<feature type="compositionally biased region" description="Basic and acidic residues" evidence="1">
    <location>
        <begin position="530"/>
        <end position="539"/>
    </location>
</feature>
<feature type="region of interest" description="Disordered" evidence="1">
    <location>
        <begin position="170"/>
        <end position="214"/>
    </location>
</feature>
<dbReference type="SUPFAM" id="SSF49879">
    <property type="entry name" value="SMAD/FHA domain"/>
    <property type="match status" value="1"/>
</dbReference>
<name>A0A517SPB1_9BACT</name>
<organism evidence="3 4">
    <name type="scientific">Stieleria bergensis</name>
    <dbReference type="NCBI Taxonomy" id="2528025"/>
    <lineage>
        <taxon>Bacteria</taxon>
        <taxon>Pseudomonadati</taxon>
        <taxon>Planctomycetota</taxon>
        <taxon>Planctomycetia</taxon>
        <taxon>Pirellulales</taxon>
        <taxon>Pirellulaceae</taxon>
        <taxon>Stieleria</taxon>
    </lineage>
</organism>